<proteinExistence type="predicted"/>
<protein>
    <submittedName>
        <fullName evidence="1">Uncharacterized protein</fullName>
    </submittedName>
</protein>
<sequence length="74" mass="8033">MEQLDKLVADGVRRALAETGLDVKDLVRGTSIPPSVLRQQLAAETPFLLSDLVRIAAALGRRTIDLLPDLVRGQ</sequence>
<name>A0A931N5K0_9NOCA</name>
<keyword evidence="2" id="KW-1185">Reference proteome</keyword>
<dbReference type="EMBL" id="JADMLG010000008">
    <property type="protein sequence ID" value="MBH0778748.1"/>
    <property type="molecule type" value="Genomic_DNA"/>
</dbReference>
<dbReference type="Proteomes" id="UP000655751">
    <property type="component" value="Unassembled WGS sequence"/>
</dbReference>
<reference evidence="1" key="1">
    <citation type="submission" date="2020-11" db="EMBL/GenBank/DDBJ databases">
        <title>Nocardia NEAU-351.nov., a novel actinomycete isolated from the cow dung.</title>
        <authorList>
            <person name="Zhang X."/>
        </authorList>
    </citation>
    <scope>NUCLEOTIDE SEQUENCE</scope>
    <source>
        <strain evidence="1">NEAU-351</strain>
    </source>
</reference>
<evidence type="ECO:0000313" key="2">
    <source>
        <dbReference type="Proteomes" id="UP000655751"/>
    </source>
</evidence>
<dbReference type="AlphaFoldDB" id="A0A931N5K0"/>
<dbReference type="RefSeq" id="WP_196151048.1">
    <property type="nucleotide sequence ID" value="NZ_JADMLG010000008.1"/>
</dbReference>
<organism evidence="1 2">
    <name type="scientific">Nocardia bovistercoris</name>
    <dbReference type="NCBI Taxonomy" id="2785916"/>
    <lineage>
        <taxon>Bacteria</taxon>
        <taxon>Bacillati</taxon>
        <taxon>Actinomycetota</taxon>
        <taxon>Actinomycetes</taxon>
        <taxon>Mycobacteriales</taxon>
        <taxon>Nocardiaceae</taxon>
        <taxon>Nocardia</taxon>
    </lineage>
</organism>
<gene>
    <name evidence="1" type="ORF">IT779_20920</name>
</gene>
<evidence type="ECO:0000313" key="1">
    <source>
        <dbReference type="EMBL" id="MBH0778748.1"/>
    </source>
</evidence>
<comment type="caution">
    <text evidence="1">The sequence shown here is derived from an EMBL/GenBank/DDBJ whole genome shotgun (WGS) entry which is preliminary data.</text>
</comment>
<accession>A0A931N5K0</accession>